<feature type="domain" description="B30.2/SPRY" evidence="10">
    <location>
        <begin position="342"/>
        <end position="531"/>
    </location>
</feature>
<evidence type="ECO:0000256" key="3">
    <source>
        <dbReference type="ARBA" id="ARBA00022771"/>
    </source>
</evidence>
<accession>A0A668AEC1</accession>
<feature type="coiled-coil region" evidence="7">
    <location>
        <begin position="245"/>
        <end position="291"/>
    </location>
</feature>
<dbReference type="Pfam" id="PF00643">
    <property type="entry name" value="zf-B_box"/>
    <property type="match status" value="1"/>
</dbReference>
<reference evidence="11" key="1">
    <citation type="submission" date="2019-06" db="EMBL/GenBank/DDBJ databases">
        <authorList>
            <consortium name="Wellcome Sanger Institute Data Sharing"/>
        </authorList>
    </citation>
    <scope>NUCLEOTIDE SEQUENCE [LARGE SCALE GENOMIC DNA]</scope>
</reference>
<keyword evidence="1" id="KW-0399">Innate immunity</keyword>
<dbReference type="InterPro" id="IPR013320">
    <property type="entry name" value="ConA-like_dom_sf"/>
</dbReference>
<dbReference type="InterPro" id="IPR000315">
    <property type="entry name" value="Znf_B-box"/>
</dbReference>
<dbReference type="InterPro" id="IPR058030">
    <property type="entry name" value="TRIM8/14/16/25/29/45/65_CC"/>
</dbReference>
<keyword evidence="3 6" id="KW-0863">Zinc-finger</keyword>
<dbReference type="CDD" id="cd13733">
    <property type="entry name" value="SPRY_PRY_C-I_1"/>
    <property type="match status" value="1"/>
</dbReference>
<evidence type="ECO:0000256" key="4">
    <source>
        <dbReference type="ARBA" id="ARBA00022833"/>
    </source>
</evidence>
<evidence type="ECO:0000256" key="1">
    <source>
        <dbReference type="ARBA" id="ARBA00022588"/>
    </source>
</evidence>
<organism evidence="11 12">
    <name type="scientific">Myripristis murdjan</name>
    <name type="common">pinecone soldierfish</name>
    <dbReference type="NCBI Taxonomy" id="586833"/>
    <lineage>
        <taxon>Eukaryota</taxon>
        <taxon>Metazoa</taxon>
        <taxon>Chordata</taxon>
        <taxon>Craniata</taxon>
        <taxon>Vertebrata</taxon>
        <taxon>Euteleostomi</taxon>
        <taxon>Actinopterygii</taxon>
        <taxon>Neopterygii</taxon>
        <taxon>Teleostei</taxon>
        <taxon>Neoteleostei</taxon>
        <taxon>Acanthomorphata</taxon>
        <taxon>Holocentriformes</taxon>
        <taxon>Holocentridae</taxon>
        <taxon>Myripristis</taxon>
    </lineage>
</organism>
<gene>
    <name evidence="11" type="primary">LOC115355247</name>
</gene>
<dbReference type="InterPro" id="IPR003877">
    <property type="entry name" value="SPRY_dom"/>
</dbReference>
<dbReference type="Pfam" id="PF25600">
    <property type="entry name" value="TRIM_CC"/>
    <property type="match status" value="1"/>
</dbReference>
<dbReference type="InterPro" id="IPR027370">
    <property type="entry name" value="Znf-RING_euk"/>
</dbReference>
<dbReference type="InterPro" id="IPR051051">
    <property type="entry name" value="E3_ubiq-ligase_TRIM/RNF"/>
</dbReference>
<dbReference type="Gene3D" id="2.60.120.920">
    <property type="match status" value="1"/>
</dbReference>
<dbReference type="Pfam" id="PF00622">
    <property type="entry name" value="SPRY"/>
    <property type="match status" value="1"/>
</dbReference>
<dbReference type="PANTHER" id="PTHR25465">
    <property type="entry name" value="B-BOX DOMAIN CONTAINING"/>
    <property type="match status" value="1"/>
</dbReference>
<keyword evidence="4" id="KW-0862">Zinc</keyword>
<evidence type="ECO:0000313" key="12">
    <source>
        <dbReference type="Proteomes" id="UP000472263"/>
    </source>
</evidence>
<evidence type="ECO:0000313" key="11">
    <source>
        <dbReference type="Ensembl" id="ENSMMDP00005046274.1"/>
    </source>
</evidence>
<dbReference type="SMART" id="SM00449">
    <property type="entry name" value="SPRY"/>
    <property type="match status" value="1"/>
</dbReference>
<dbReference type="SUPFAM" id="SSF49899">
    <property type="entry name" value="Concanavalin A-like lectins/glucanases"/>
    <property type="match status" value="1"/>
</dbReference>
<dbReference type="SUPFAM" id="SSF57845">
    <property type="entry name" value="B-box zinc-binding domain"/>
    <property type="match status" value="1"/>
</dbReference>
<dbReference type="GO" id="GO:0005737">
    <property type="term" value="C:cytoplasm"/>
    <property type="evidence" value="ECO:0007669"/>
    <property type="project" value="UniProtKB-ARBA"/>
</dbReference>
<dbReference type="PANTHER" id="PTHR25465:SF32">
    <property type="entry name" value="BLOODTHIRSTY-RELATED GENE FAMILY, MEMBER 16 ISOFORM X1-RELATED"/>
    <property type="match status" value="1"/>
</dbReference>
<dbReference type="FunFam" id="2.60.120.920:FF:000004">
    <property type="entry name" value="Butyrophilin subfamily 1 member A1"/>
    <property type="match status" value="1"/>
</dbReference>
<dbReference type="CDD" id="cd19769">
    <property type="entry name" value="Bbox2_TRIM16-like"/>
    <property type="match status" value="1"/>
</dbReference>
<dbReference type="Gene3D" id="3.30.40.10">
    <property type="entry name" value="Zinc/RING finger domain, C3HC4 (zinc finger)"/>
    <property type="match status" value="1"/>
</dbReference>
<evidence type="ECO:0000259" key="8">
    <source>
        <dbReference type="PROSITE" id="PS50089"/>
    </source>
</evidence>
<dbReference type="RefSeq" id="XP_029901826.1">
    <property type="nucleotide sequence ID" value="XM_030045966.1"/>
</dbReference>
<evidence type="ECO:0000256" key="7">
    <source>
        <dbReference type="SAM" id="Coils"/>
    </source>
</evidence>
<dbReference type="Gene3D" id="4.10.830.40">
    <property type="match status" value="1"/>
</dbReference>
<reference evidence="11" key="3">
    <citation type="submission" date="2025-09" db="UniProtKB">
        <authorList>
            <consortium name="Ensembl"/>
        </authorList>
    </citation>
    <scope>IDENTIFICATION</scope>
</reference>
<feature type="domain" description="B box-type" evidence="9">
    <location>
        <begin position="144"/>
        <end position="184"/>
    </location>
</feature>
<dbReference type="SUPFAM" id="SSF57850">
    <property type="entry name" value="RING/U-box"/>
    <property type="match status" value="1"/>
</dbReference>
<name>A0A668AEC1_9TELE</name>
<dbReference type="InterPro" id="IPR013083">
    <property type="entry name" value="Znf_RING/FYVE/PHD"/>
</dbReference>
<dbReference type="OrthoDB" id="265776at2759"/>
<proteinExistence type="predicted"/>
<evidence type="ECO:0000256" key="6">
    <source>
        <dbReference type="PROSITE-ProRule" id="PRU00024"/>
    </source>
</evidence>
<dbReference type="InterPro" id="IPR001870">
    <property type="entry name" value="B30.2/SPRY"/>
</dbReference>
<dbReference type="Pfam" id="PF13765">
    <property type="entry name" value="PRY"/>
    <property type="match status" value="1"/>
</dbReference>
<keyword evidence="12" id="KW-1185">Reference proteome</keyword>
<dbReference type="GO" id="GO:0008270">
    <property type="term" value="F:zinc ion binding"/>
    <property type="evidence" value="ECO:0007669"/>
    <property type="project" value="UniProtKB-KW"/>
</dbReference>
<dbReference type="Gene3D" id="3.30.160.60">
    <property type="entry name" value="Classic Zinc Finger"/>
    <property type="match status" value="1"/>
</dbReference>
<dbReference type="GO" id="GO:0045087">
    <property type="term" value="P:innate immune response"/>
    <property type="evidence" value="ECO:0007669"/>
    <property type="project" value="UniProtKB-KW"/>
</dbReference>
<evidence type="ECO:0000256" key="2">
    <source>
        <dbReference type="ARBA" id="ARBA00022723"/>
    </source>
</evidence>
<dbReference type="AlphaFoldDB" id="A0A668AEC1"/>
<dbReference type="SMART" id="SM00184">
    <property type="entry name" value="RING"/>
    <property type="match status" value="1"/>
</dbReference>
<dbReference type="SMART" id="SM00589">
    <property type="entry name" value="PRY"/>
    <property type="match status" value="1"/>
</dbReference>
<keyword evidence="7" id="KW-0175">Coiled coil</keyword>
<dbReference type="Proteomes" id="UP000472263">
    <property type="component" value="Chromosome 23"/>
</dbReference>
<dbReference type="GeneTree" id="ENSGT01040000240385"/>
<dbReference type="PROSITE" id="PS00518">
    <property type="entry name" value="ZF_RING_1"/>
    <property type="match status" value="1"/>
</dbReference>
<dbReference type="PROSITE" id="PS50089">
    <property type="entry name" value="ZF_RING_2"/>
    <property type="match status" value="1"/>
</dbReference>
<dbReference type="GeneID" id="115355247"/>
<evidence type="ECO:0000259" key="9">
    <source>
        <dbReference type="PROSITE" id="PS50119"/>
    </source>
</evidence>
<dbReference type="Ensembl" id="ENSMMDT00005047193.1">
    <property type="protein sequence ID" value="ENSMMDP00005046274.1"/>
    <property type="gene ID" value="ENSMMDG00005021159.1"/>
</dbReference>
<evidence type="ECO:0000256" key="5">
    <source>
        <dbReference type="ARBA" id="ARBA00022859"/>
    </source>
</evidence>
<dbReference type="InterPro" id="IPR043136">
    <property type="entry name" value="B30.2/SPRY_sf"/>
</dbReference>
<keyword evidence="2" id="KW-0479">Metal-binding</keyword>
<protein>
    <submittedName>
        <fullName evidence="11">E3 ubiquitin-protein ligase TRIM39-like</fullName>
    </submittedName>
</protein>
<feature type="domain" description="RING-type" evidence="8">
    <location>
        <begin position="15"/>
        <end position="55"/>
    </location>
</feature>
<dbReference type="SMART" id="SM00336">
    <property type="entry name" value="BBOX"/>
    <property type="match status" value="1"/>
</dbReference>
<dbReference type="InParanoid" id="A0A668AEC1"/>
<dbReference type="PRINTS" id="PR01407">
    <property type="entry name" value="BUTYPHLNCDUF"/>
</dbReference>
<dbReference type="InterPro" id="IPR017907">
    <property type="entry name" value="Znf_RING_CS"/>
</dbReference>
<dbReference type="PROSITE" id="PS50188">
    <property type="entry name" value="B302_SPRY"/>
    <property type="match status" value="1"/>
</dbReference>
<dbReference type="InterPro" id="IPR006574">
    <property type="entry name" value="PRY"/>
</dbReference>
<dbReference type="PROSITE" id="PS50119">
    <property type="entry name" value="ZF_BBOX"/>
    <property type="match status" value="1"/>
</dbReference>
<dbReference type="InterPro" id="IPR003879">
    <property type="entry name" value="Butyrophylin_SPRY"/>
</dbReference>
<evidence type="ECO:0000259" key="10">
    <source>
        <dbReference type="PROSITE" id="PS50188"/>
    </source>
</evidence>
<keyword evidence="5" id="KW-0391">Immunity</keyword>
<dbReference type="InterPro" id="IPR001841">
    <property type="entry name" value="Znf_RING"/>
</dbReference>
<reference evidence="11" key="2">
    <citation type="submission" date="2025-08" db="UniProtKB">
        <authorList>
            <consortium name="Ensembl"/>
        </authorList>
    </citation>
    <scope>IDENTIFICATION</scope>
</reference>
<dbReference type="Pfam" id="PF13445">
    <property type="entry name" value="zf-RING_UBOX"/>
    <property type="match status" value="1"/>
</dbReference>
<sequence>MAAASSLLSEEQLMCSVCLEVFTEPVTTPCGHNFCNACIQQYWDSNDICQCPLCKRLFSTRIELQVNTFISELAARFKRFKRSTSEPCLPGEADVSCDICSGMKVSAIKSCLVCLTSLCEVHLEPHQRVAGLKSHTLINPVGNLRDKMCRNHHKLTELYCRTDQTYLCVLCIKTDHKGHNVVALEEEYEVTVAKKDETMAKVKKMMELRSERIREIESSVDASQREADKEIAASVEVFTDLIRSIEKSQAELVEVIEERHQATKQKAEDFIKELRMEITDLEKGSNELQQLSQSDDHHLFLQSFSTICSLLNKNRKDMGVDSNLSVGTVRGALSALKETVDREMEQLPEIKLKRIKEHAVEVTLDPDTAHCQLILSQDGKQVTHGNVTQNLPNNPKRFEFCEVLAKEGFTTGKFYFEVQVKGKTEWVVGVAKESIDRKGNTKLSVQNGFWTIGLDEGTYRTNGKITLKGKLQNVGVFVDYNKGIVSFYDVDSKSHIYSFTGCYFTEKLYPYFCPQENQNGANSAPLVITPVHR</sequence>